<evidence type="ECO:0000259" key="8">
    <source>
        <dbReference type="PROSITE" id="PS51832"/>
    </source>
</evidence>
<protein>
    <submittedName>
        <fullName evidence="9">Hemerythrin-like metal-binding protein</fullName>
    </submittedName>
</protein>
<dbReference type="Pfam" id="PF01814">
    <property type="entry name" value="Hemerythrin"/>
    <property type="match status" value="1"/>
</dbReference>
<comment type="similarity">
    <text evidence="1">Belongs to the hemerythrin family.</text>
</comment>
<gene>
    <name evidence="9" type="ORF">EDC35_102182</name>
</gene>
<dbReference type="InterPro" id="IPR011006">
    <property type="entry name" value="CheY-like_superfamily"/>
</dbReference>
<evidence type="ECO:0000256" key="3">
    <source>
        <dbReference type="ARBA" id="ARBA00022723"/>
    </source>
</evidence>
<dbReference type="InterPro" id="IPR001789">
    <property type="entry name" value="Sig_transdc_resp-reg_receiver"/>
</dbReference>
<feature type="domain" description="Response regulatory" evidence="7">
    <location>
        <begin position="8"/>
        <end position="124"/>
    </location>
</feature>
<dbReference type="InterPro" id="IPR052020">
    <property type="entry name" value="Cyclic_di-GMP/3'3'-cGAMP_PDE"/>
</dbReference>
<dbReference type="SMART" id="SM00471">
    <property type="entry name" value="HDc"/>
    <property type="match status" value="1"/>
</dbReference>
<accession>A0A4R3N3R1</accession>
<dbReference type="PROSITE" id="PS50110">
    <property type="entry name" value="RESPONSE_REGULATORY"/>
    <property type="match status" value="1"/>
</dbReference>
<dbReference type="SUPFAM" id="SSF55781">
    <property type="entry name" value="GAF domain-like"/>
    <property type="match status" value="1"/>
</dbReference>
<organism evidence="9 10">
    <name type="scientific">Thiobaca trueperi</name>
    <dbReference type="NCBI Taxonomy" id="127458"/>
    <lineage>
        <taxon>Bacteria</taxon>
        <taxon>Pseudomonadati</taxon>
        <taxon>Pseudomonadota</taxon>
        <taxon>Gammaproteobacteria</taxon>
        <taxon>Chromatiales</taxon>
        <taxon>Chromatiaceae</taxon>
        <taxon>Thiobaca</taxon>
    </lineage>
</organism>
<dbReference type="CDD" id="cd19920">
    <property type="entry name" value="REC_PA4781-like"/>
    <property type="match status" value="1"/>
</dbReference>
<dbReference type="EMBL" id="SMAO01000002">
    <property type="protein sequence ID" value="TCT22851.1"/>
    <property type="molecule type" value="Genomic_DNA"/>
</dbReference>
<dbReference type="GO" id="GO:0046872">
    <property type="term" value="F:metal ion binding"/>
    <property type="evidence" value="ECO:0007669"/>
    <property type="project" value="UniProtKB-KW"/>
</dbReference>
<dbReference type="InterPro" id="IPR003607">
    <property type="entry name" value="HD/PDEase_dom"/>
</dbReference>
<evidence type="ECO:0000256" key="1">
    <source>
        <dbReference type="ARBA" id="ARBA00010587"/>
    </source>
</evidence>
<dbReference type="InterPro" id="IPR003018">
    <property type="entry name" value="GAF"/>
</dbReference>
<dbReference type="InterPro" id="IPR029016">
    <property type="entry name" value="GAF-like_dom_sf"/>
</dbReference>
<dbReference type="SMART" id="SM00065">
    <property type="entry name" value="GAF"/>
    <property type="match status" value="1"/>
</dbReference>
<dbReference type="SUPFAM" id="SSF52172">
    <property type="entry name" value="CheY-like"/>
    <property type="match status" value="1"/>
</dbReference>
<dbReference type="SUPFAM" id="SSF47188">
    <property type="entry name" value="Hemerythrin-like"/>
    <property type="match status" value="1"/>
</dbReference>
<dbReference type="InterPro" id="IPR035938">
    <property type="entry name" value="Hemerythrin-like_sf"/>
</dbReference>
<dbReference type="SUPFAM" id="SSF109604">
    <property type="entry name" value="HD-domain/PDEase-like"/>
    <property type="match status" value="1"/>
</dbReference>
<proteinExistence type="inferred from homology"/>
<dbReference type="Gene3D" id="3.30.450.40">
    <property type="match status" value="1"/>
</dbReference>
<evidence type="ECO:0000259" key="7">
    <source>
        <dbReference type="PROSITE" id="PS50110"/>
    </source>
</evidence>
<evidence type="ECO:0000256" key="6">
    <source>
        <dbReference type="PROSITE-ProRule" id="PRU00169"/>
    </source>
</evidence>
<dbReference type="NCBIfam" id="NF033749">
    <property type="entry name" value="bact_hemeryth"/>
    <property type="match status" value="1"/>
</dbReference>
<evidence type="ECO:0000256" key="5">
    <source>
        <dbReference type="ARBA" id="ARBA00023004"/>
    </source>
</evidence>
<feature type="domain" description="HD-GYP" evidence="8">
    <location>
        <begin position="320"/>
        <end position="517"/>
    </location>
</feature>
<dbReference type="Gene3D" id="3.40.50.2300">
    <property type="match status" value="1"/>
</dbReference>
<dbReference type="PANTHER" id="PTHR45228:SF5">
    <property type="entry name" value="CYCLIC DI-GMP PHOSPHODIESTERASE VC_1348-RELATED"/>
    <property type="match status" value="1"/>
</dbReference>
<keyword evidence="10" id="KW-1185">Reference proteome</keyword>
<dbReference type="CDD" id="cd00077">
    <property type="entry name" value="HDc"/>
    <property type="match status" value="1"/>
</dbReference>
<keyword evidence="3" id="KW-0479">Metal-binding</keyword>
<dbReference type="InterPro" id="IPR037522">
    <property type="entry name" value="HD_GYP_dom"/>
</dbReference>
<dbReference type="Gene3D" id="1.20.120.50">
    <property type="entry name" value="Hemerythrin-like"/>
    <property type="match status" value="1"/>
</dbReference>
<dbReference type="OrthoDB" id="9802066at2"/>
<dbReference type="AlphaFoldDB" id="A0A4R3N3R1"/>
<reference evidence="9 10" key="1">
    <citation type="submission" date="2019-03" db="EMBL/GenBank/DDBJ databases">
        <title>Genomic Encyclopedia of Type Strains, Phase IV (KMG-IV): sequencing the most valuable type-strain genomes for metagenomic binning, comparative biology and taxonomic classification.</title>
        <authorList>
            <person name="Goeker M."/>
        </authorList>
    </citation>
    <scope>NUCLEOTIDE SEQUENCE [LARGE SCALE GENOMIC DNA]</scope>
    <source>
        <strain evidence="9 10">DSM 13587</strain>
    </source>
</reference>
<evidence type="ECO:0000313" key="9">
    <source>
        <dbReference type="EMBL" id="TCT22851.1"/>
    </source>
</evidence>
<keyword evidence="4" id="KW-0418">Kinase</keyword>
<dbReference type="Pfam" id="PF13185">
    <property type="entry name" value="GAF_2"/>
    <property type="match status" value="1"/>
</dbReference>
<dbReference type="PROSITE" id="PS51832">
    <property type="entry name" value="HD_GYP"/>
    <property type="match status" value="1"/>
</dbReference>
<dbReference type="GO" id="GO:0016301">
    <property type="term" value="F:kinase activity"/>
    <property type="evidence" value="ECO:0007669"/>
    <property type="project" value="UniProtKB-KW"/>
</dbReference>
<dbReference type="CDD" id="cd12107">
    <property type="entry name" value="Hemerythrin"/>
    <property type="match status" value="1"/>
</dbReference>
<dbReference type="NCBIfam" id="TIGR02481">
    <property type="entry name" value="hemeryth_dom"/>
    <property type="match status" value="1"/>
</dbReference>
<comment type="caution">
    <text evidence="9">The sequence shown here is derived from an EMBL/GenBank/DDBJ whole genome shotgun (WGS) entry which is preliminary data.</text>
</comment>
<dbReference type="GO" id="GO:0000160">
    <property type="term" value="P:phosphorelay signal transduction system"/>
    <property type="evidence" value="ECO:0007669"/>
    <property type="project" value="InterPro"/>
</dbReference>
<evidence type="ECO:0000256" key="2">
    <source>
        <dbReference type="ARBA" id="ARBA00022679"/>
    </source>
</evidence>
<dbReference type="PANTHER" id="PTHR45228">
    <property type="entry name" value="CYCLIC DI-GMP PHOSPHODIESTERASE TM_0186-RELATED"/>
    <property type="match status" value="1"/>
</dbReference>
<dbReference type="InterPro" id="IPR012827">
    <property type="entry name" value="Hemerythrin_metal-bd"/>
</dbReference>
<name>A0A4R3N3R1_9GAMM</name>
<dbReference type="Gene3D" id="1.10.3210.10">
    <property type="entry name" value="Hypothetical protein af1432"/>
    <property type="match status" value="1"/>
</dbReference>
<feature type="modified residue" description="4-aspartylphosphate" evidence="6">
    <location>
        <position position="57"/>
    </location>
</feature>
<dbReference type="Proteomes" id="UP000295717">
    <property type="component" value="Unassembled WGS sequence"/>
</dbReference>
<sequence length="675" mass="76085">MTGSNQQALLIVDDQVENLRVLSGLLKRHYRIQAATSGEEALKLVLVAPLPDLILLDVMMPDLDGYQVCERLKAEPQTRDIPIIFLTARTHPEDEARGFAAGAADYVAKPIHPPLLLARVRAQLALAEPLHKARRELDVSEFERRRLWDRQQALLAISRTALRELTLPQYLNEILDILAAIPWFAIERCGMLFLVNRRQEPILVAQRGMEDVQCCQCVRVRPGSGVGACGQVLVQRRALFCPSQRALEDRCSTRSDETGCYHLPLMEGEQVYGVLALRAPLGREPGADEMAFMADVAYTLASLIRRRLAEETLRVSQVETQMARNEAIRRLGVAAEFRDTETGFHVLRMSRYARVLAQALGCDETFCELLELAAPMHDVGKIGIDDAILKKPGKLTDDEFTIMKTHTTLGGLILEGGDDPLIRLAREIALTHHEKWNGQGYPQGLAGVAIPLSGRICAVADVFDALTMERPYKRPWPVEKAVALIEAGGGTDFDAEIVAAFRERLPELVAIKARYRDDVIDPREILLMTRSEADGDVWLPWRPEYSIGITVIDEHHRYLLGWINRIYDIINDNAGTAQIASALFALEQYARIHFQAEERLMAAHQSAGLERHRIEHRSFETELREWRAELAHNPFIAGMEMLDYLRTWLLNHILMEDKRILETLSHTTLIVPDAV</sequence>
<evidence type="ECO:0000256" key="4">
    <source>
        <dbReference type="ARBA" id="ARBA00022777"/>
    </source>
</evidence>
<evidence type="ECO:0000313" key="10">
    <source>
        <dbReference type="Proteomes" id="UP000295717"/>
    </source>
</evidence>
<dbReference type="GO" id="GO:0008081">
    <property type="term" value="F:phosphoric diester hydrolase activity"/>
    <property type="evidence" value="ECO:0007669"/>
    <property type="project" value="UniProtKB-ARBA"/>
</dbReference>
<dbReference type="SMART" id="SM00448">
    <property type="entry name" value="REC"/>
    <property type="match status" value="1"/>
</dbReference>
<keyword evidence="2" id="KW-0808">Transferase</keyword>
<dbReference type="InterPro" id="IPR012312">
    <property type="entry name" value="Hemerythrin-like"/>
</dbReference>
<keyword evidence="5" id="KW-0408">Iron</keyword>
<dbReference type="RefSeq" id="WP_132975982.1">
    <property type="nucleotide sequence ID" value="NZ_SMAO01000002.1"/>
</dbReference>
<keyword evidence="6" id="KW-0597">Phosphoprotein</keyword>
<dbReference type="Pfam" id="PF13487">
    <property type="entry name" value="HD_5"/>
    <property type="match status" value="1"/>
</dbReference>
<dbReference type="Pfam" id="PF00072">
    <property type="entry name" value="Response_reg"/>
    <property type="match status" value="1"/>
</dbReference>